<feature type="compositionally biased region" description="Polar residues" evidence="1">
    <location>
        <begin position="12"/>
        <end position="24"/>
    </location>
</feature>
<feature type="region of interest" description="Disordered" evidence="1">
    <location>
        <begin position="12"/>
        <end position="31"/>
    </location>
</feature>
<dbReference type="EMBL" id="GBRH01196893">
    <property type="protein sequence ID" value="JAE01003.1"/>
    <property type="molecule type" value="Transcribed_RNA"/>
</dbReference>
<proteinExistence type="predicted"/>
<protein>
    <submittedName>
        <fullName evidence="2">Uncharacterized protein</fullName>
    </submittedName>
</protein>
<reference evidence="2" key="1">
    <citation type="submission" date="2014-09" db="EMBL/GenBank/DDBJ databases">
        <authorList>
            <person name="Magalhaes I.L.F."/>
            <person name="Oliveira U."/>
            <person name="Santos F.R."/>
            <person name="Vidigal T.H.D.A."/>
            <person name="Brescovit A.D."/>
            <person name="Santos A.J."/>
        </authorList>
    </citation>
    <scope>NUCLEOTIDE SEQUENCE</scope>
    <source>
        <tissue evidence="2">Shoot tissue taken approximately 20 cm above the soil surface</tissue>
    </source>
</reference>
<accession>A0A0A9EY99</accession>
<reference evidence="2" key="2">
    <citation type="journal article" date="2015" name="Data Brief">
        <title>Shoot transcriptome of the giant reed, Arundo donax.</title>
        <authorList>
            <person name="Barrero R.A."/>
            <person name="Guerrero F.D."/>
            <person name="Moolhuijzen P."/>
            <person name="Goolsby J.A."/>
            <person name="Tidwell J."/>
            <person name="Bellgard S.E."/>
            <person name="Bellgard M.I."/>
        </authorList>
    </citation>
    <scope>NUCLEOTIDE SEQUENCE</scope>
    <source>
        <tissue evidence="2">Shoot tissue taken approximately 20 cm above the soil surface</tissue>
    </source>
</reference>
<organism evidence="2">
    <name type="scientific">Arundo donax</name>
    <name type="common">Giant reed</name>
    <name type="synonym">Donax arundinaceus</name>
    <dbReference type="NCBI Taxonomy" id="35708"/>
    <lineage>
        <taxon>Eukaryota</taxon>
        <taxon>Viridiplantae</taxon>
        <taxon>Streptophyta</taxon>
        <taxon>Embryophyta</taxon>
        <taxon>Tracheophyta</taxon>
        <taxon>Spermatophyta</taxon>
        <taxon>Magnoliopsida</taxon>
        <taxon>Liliopsida</taxon>
        <taxon>Poales</taxon>
        <taxon>Poaceae</taxon>
        <taxon>PACMAD clade</taxon>
        <taxon>Arundinoideae</taxon>
        <taxon>Arundineae</taxon>
        <taxon>Arundo</taxon>
    </lineage>
</organism>
<evidence type="ECO:0000256" key="1">
    <source>
        <dbReference type="SAM" id="MobiDB-lite"/>
    </source>
</evidence>
<name>A0A0A9EY99_ARUDO</name>
<sequence>MIMQNYCNLKQQASSKNNLETDNFTPKMRAS</sequence>
<evidence type="ECO:0000313" key="2">
    <source>
        <dbReference type="EMBL" id="JAE01003.1"/>
    </source>
</evidence>
<dbReference type="AlphaFoldDB" id="A0A0A9EY99"/>